<evidence type="ECO:0000313" key="3">
    <source>
        <dbReference type="Proteomes" id="UP000233837"/>
    </source>
</evidence>
<dbReference type="Proteomes" id="UP000233837">
    <property type="component" value="Unassembled WGS sequence"/>
</dbReference>
<reference evidence="2 3" key="2">
    <citation type="journal article" date="2017" name="Nature">
        <title>The Apostasia genome and the evolution of orchids.</title>
        <authorList>
            <person name="Zhang G.Q."/>
            <person name="Liu K.W."/>
            <person name="Li Z."/>
            <person name="Lohaus R."/>
            <person name="Hsiao Y.Y."/>
            <person name="Niu S.C."/>
            <person name="Wang J.Y."/>
            <person name="Lin Y.C."/>
            <person name="Xu Q."/>
            <person name="Chen L.J."/>
            <person name="Yoshida K."/>
            <person name="Fujiwara S."/>
            <person name="Wang Z.W."/>
            <person name="Zhang Y.Q."/>
            <person name="Mitsuda N."/>
            <person name="Wang M."/>
            <person name="Liu G.H."/>
            <person name="Pecoraro L."/>
            <person name="Huang H.X."/>
            <person name="Xiao X.J."/>
            <person name="Lin M."/>
            <person name="Wu X.Y."/>
            <person name="Wu W.L."/>
            <person name="Chen Y.Y."/>
            <person name="Chang S.B."/>
            <person name="Sakamoto S."/>
            <person name="Ohme-Takagi M."/>
            <person name="Yagi M."/>
            <person name="Zeng S.J."/>
            <person name="Shen C.Y."/>
            <person name="Yeh C.M."/>
            <person name="Luo Y.B."/>
            <person name="Tsai W.C."/>
            <person name="Van de Peer Y."/>
            <person name="Liu Z.J."/>
        </authorList>
    </citation>
    <scope>NUCLEOTIDE SEQUENCE [LARGE SCALE GENOMIC DNA]</scope>
    <source>
        <tissue evidence="2">The whole plant</tissue>
    </source>
</reference>
<evidence type="ECO:0000313" key="2">
    <source>
        <dbReference type="EMBL" id="PKU85853.1"/>
    </source>
</evidence>
<dbReference type="Gene3D" id="2.30.240.10">
    <property type="entry name" value="At5g01610-like"/>
    <property type="match status" value="1"/>
</dbReference>
<proteinExistence type="predicted"/>
<dbReference type="Pfam" id="PF04398">
    <property type="entry name" value="DUF538"/>
    <property type="match status" value="1"/>
</dbReference>
<dbReference type="OrthoDB" id="1897482at2759"/>
<name>A0A2I0XD77_9ASPA</name>
<feature type="signal peptide" evidence="1">
    <location>
        <begin position="1"/>
        <end position="22"/>
    </location>
</feature>
<dbReference type="PANTHER" id="PTHR31676:SF27">
    <property type="entry name" value="EXPRESSED PROTEIN"/>
    <property type="match status" value="1"/>
</dbReference>
<sequence length="156" mass="16958">MPSPSKTLPALLFLLTLHLSLSLSSDSPSAYEILEGFGFPKGILPEGVTSYHLDDDGGFQVLLSCDCELRVEESGYLLKYGKKITGKVKSGQLKELNGVSVKVVMIWFGINEVVRKGTDLFFYVGPLSASFPSSNFEECPKCDCGSRFSIAMVSDS</sequence>
<keyword evidence="3" id="KW-1185">Reference proteome</keyword>
<keyword evidence="1" id="KW-0732">Signal</keyword>
<evidence type="ECO:0000256" key="1">
    <source>
        <dbReference type="SAM" id="SignalP"/>
    </source>
</evidence>
<organism evidence="2 3">
    <name type="scientific">Dendrobium catenatum</name>
    <dbReference type="NCBI Taxonomy" id="906689"/>
    <lineage>
        <taxon>Eukaryota</taxon>
        <taxon>Viridiplantae</taxon>
        <taxon>Streptophyta</taxon>
        <taxon>Embryophyta</taxon>
        <taxon>Tracheophyta</taxon>
        <taxon>Spermatophyta</taxon>
        <taxon>Magnoliopsida</taxon>
        <taxon>Liliopsida</taxon>
        <taxon>Asparagales</taxon>
        <taxon>Orchidaceae</taxon>
        <taxon>Epidendroideae</taxon>
        <taxon>Malaxideae</taxon>
        <taxon>Dendrobiinae</taxon>
        <taxon>Dendrobium</taxon>
    </lineage>
</organism>
<dbReference type="EMBL" id="KZ501955">
    <property type="protein sequence ID" value="PKU85853.1"/>
    <property type="molecule type" value="Genomic_DNA"/>
</dbReference>
<protein>
    <submittedName>
        <fullName evidence="2">Uncharacterized protein</fullName>
    </submittedName>
</protein>
<dbReference type="STRING" id="906689.A0A2I0XD77"/>
<feature type="chain" id="PRO_5014196097" evidence="1">
    <location>
        <begin position="23"/>
        <end position="156"/>
    </location>
</feature>
<dbReference type="SUPFAM" id="SSF141562">
    <property type="entry name" value="At5g01610-like"/>
    <property type="match status" value="1"/>
</dbReference>
<reference evidence="2 3" key="1">
    <citation type="journal article" date="2016" name="Sci. Rep.">
        <title>The Dendrobium catenatum Lindl. genome sequence provides insights into polysaccharide synthase, floral development and adaptive evolution.</title>
        <authorList>
            <person name="Zhang G.Q."/>
            <person name="Xu Q."/>
            <person name="Bian C."/>
            <person name="Tsai W.C."/>
            <person name="Yeh C.M."/>
            <person name="Liu K.W."/>
            <person name="Yoshida K."/>
            <person name="Zhang L.S."/>
            <person name="Chang S.B."/>
            <person name="Chen F."/>
            <person name="Shi Y."/>
            <person name="Su Y.Y."/>
            <person name="Zhang Y.Q."/>
            <person name="Chen L.J."/>
            <person name="Yin Y."/>
            <person name="Lin M."/>
            <person name="Huang H."/>
            <person name="Deng H."/>
            <person name="Wang Z.W."/>
            <person name="Zhu S.L."/>
            <person name="Zhao X."/>
            <person name="Deng C."/>
            <person name="Niu S.C."/>
            <person name="Huang J."/>
            <person name="Wang M."/>
            <person name="Liu G.H."/>
            <person name="Yang H.J."/>
            <person name="Xiao X.J."/>
            <person name="Hsiao Y.Y."/>
            <person name="Wu W.L."/>
            <person name="Chen Y.Y."/>
            <person name="Mitsuda N."/>
            <person name="Ohme-Takagi M."/>
            <person name="Luo Y.B."/>
            <person name="Van de Peer Y."/>
            <person name="Liu Z.J."/>
        </authorList>
    </citation>
    <scope>NUCLEOTIDE SEQUENCE [LARGE SCALE GENOMIC DNA]</scope>
    <source>
        <tissue evidence="2">The whole plant</tissue>
    </source>
</reference>
<dbReference type="AlphaFoldDB" id="A0A2I0XD77"/>
<dbReference type="InterPro" id="IPR036758">
    <property type="entry name" value="At5g01610-like"/>
</dbReference>
<dbReference type="InterPro" id="IPR007493">
    <property type="entry name" value="DUF538"/>
</dbReference>
<gene>
    <name evidence="2" type="ORF">MA16_Dca011784</name>
</gene>
<dbReference type="PANTHER" id="PTHR31676">
    <property type="entry name" value="T31J12.3 PROTEIN-RELATED"/>
    <property type="match status" value="1"/>
</dbReference>
<accession>A0A2I0XD77</accession>